<dbReference type="RefSeq" id="WP_165401227.1">
    <property type="nucleotide sequence ID" value="NZ_SGWQ01000001.1"/>
</dbReference>
<gene>
    <name evidence="2" type="ORF">EV193_101967</name>
</gene>
<sequence>MPATTSPALVILVGCLVITYLLTRTKMFGVLALTGFLLGSAATASAFTLWG</sequence>
<protein>
    <submittedName>
        <fullName evidence="2">Uncharacterized protein</fullName>
    </submittedName>
</protein>
<reference evidence="2 3" key="1">
    <citation type="submission" date="2019-02" db="EMBL/GenBank/DDBJ databases">
        <title>Genomic Encyclopedia of Type Strains, Phase IV (KMG-IV): sequencing the most valuable type-strain genomes for metagenomic binning, comparative biology and taxonomic classification.</title>
        <authorList>
            <person name="Goeker M."/>
        </authorList>
    </citation>
    <scope>NUCLEOTIDE SEQUENCE [LARGE SCALE GENOMIC DNA]</scope>
    <source>
        <strain evidence="2 3">DSM 101727</strain>
    </source>
</reference>
<evidence type="ECO:0000313" key="2">
    <source>
        <dbReference type="EMBL" id="RZS45081.1"/>
    </source>
</evidence>
<evidence type="ECO:0000256" key="1">
    <source>
        <dbReference type="SAM" id="Phobius"/>
    </source>
</evidence>
<name>A0A4Q7L8T6_9PSEU</name>
<accession>A0A4Q7L8T6</accession>
<dbReference type="AlphaFoldDB" id="A0A4Q7L8T6"/>
<proteinExistence type="predicted"/>
<keyword evidence="3" id="KW-1185">Reference proteome</keyword>
<feature type="transmembrane region" description="Helical" evidence="1">
    <location>
        <begin position="30"/>
        <end position="50"/>
    </location>
</feature>
<comment type="caution">
    <text evidence="2">The sequence shown here is derived from an EMBL/GenBank/DDBJ whole genome shotgun (WGS) entry which is preliminary data.</text>
</comment>
<organism evidence="2 3">
    <name type="scientific">Herbihabitans rhizosphaerae</name>
    <dbReference type="NCBI Taxonomy" id="1872711"/>
    <lineage>
        <taxon>Bacteria</taxon>
        <taxon>Bacillati</taxon>
        <taxon>Actinomycetota</taxon>
        <taxon>Actinomycetes</taxon>
        <taxon>Pseudonocardiales</taxon>
        <taxon>Pseudonocardiaceae</taxon>
        <taxon>Herbihabitans</taxon>
    </lineage>
</organism>
<keyword evidence="1" id="KW-0472">Membrane</keyword>
<keyword evidence="1" id="KW-0812">Transmembrane</keyword>
<dbReference type="Proteomes" id="UP000294257">
    <property type="component" value="Unassembled WGS sequence"/>
</dbReference>
<evidence type="ECO:0000313" key="3">
    <source>
        <dbReference type="Proteomes" id="UP000294257"/>
    </source>
</evidence>
<dbReference type="EMBL" id="SGWQ01000001">
    <property type="protein sequence ID" value="RZS45081.1"/>
    <property type="molecule type" value="Genomic_DNA"/>
</dbReference>
<feature type="transmembrane region" description="Helical" evidence="1">
    <location>
        <begin position="6"/>
        <end position="23"/>
    </location>
</feature>
<keyword evidence="1" id="KW-1133">Transmembrane helix</keyword>